<sequence length="61" mass="6918">MEVLHAKQQNILRRKIEDVTAVTKRLKVALSLHLTKSNKSSSTSTTSENNQQIKTWLLGEL</sequence>
<comment type="caution">
    <text evidence="1">The sequence shown here is derived from an EMBL/GenBank/DDBJ whole genome shotgun (WGS) entry which is preliminary data.</text>
</comment>
<keyword evidence="2" id="KW-1185">Reference proteome</keyword>
<dbReference type="EMBL" id="JAOYFB010000003">
    <property type="protein sequence ID" value="KAK4012333.1"/>
    <property type="molecule type" value="Genomic_DNA"/>
</dbReference>
<proteinExistence type="predicted"/>
<name>A0ABQ9ZHC7_9CRUS</name>
<dbReference type="Proteomes" id="UP001234178">
    <property type="component" value="Unassembled WGS sequence"/>
</dbReference>
<reference evidence="1 2" key="1">
    <citation type="journal article" date="2023" name="Nucleic Acids Res.">
        <title>The hologenome of Daphnia magna reveals possible DNA methylation and microbiome-mediated evolution of the host genome.</title>
        <authorList>
            <person name="Chaturvedi A."/>
            <person name="Li X."/>
            <person name="Dhandapani V."/>
            <person name="Marshall H."/>
            <person name="Kissane S."/>
            <person name="Cuenca-Cambronero M."/>
            <person name="Asole G."/>
            <person name="Calvet F."/>
            <person name="Ruiz-Romero M."/>
            <person name="Marangio P."/>
            <person name="Guigo R."/>
            <person name="Rago D."/>
            <person name="Mirbahai L."/>
            <person name="Eastwood N."/>
            <person name="Colbourne J.K."/>
            <person name="Zhou J."/>
            <person name="Mallon E."/>
            <person name="Orsini L."/>
        </authorList>
    </citation>
    <scope>NUCLEOTIDE SEQUENCE [LARGE SCALE GENOMIC DNA]</scope>
    <source>
        <strain evidence="1">LRV0_1</strain>
    </source>
</reference>
<evidence type="ECO:0000313" key="1">
    <source>
        <dbReference type="EMBL" id="KAK4012333.1"/>
    </source>
</evidence>
<evidence type="ECO:0000313" key="2">
    <source>
        <dbReference type="Proteomes" id="UP001234178"/>
    </source>
</evidence>
<gene>
    <name evidence="1" type="ORF">OUZ56_021433</name>
</gene>
<protein>
    <submittedName>
        <fullName evidence="1">Uncharacterized protein</fullName>
    </submittedName>
</protein>
<organism evidence="1 2">
    <name type="scientific">Daphnia magna</name>
    <dbReference type="NCBI Taxonomy" id="35525"/>
    <lineage>
        <taxon>Eukaryota</taxon>
        <taxon>Metazoa</taxon>
        <taxon>Ecdysozoa</taxon>
        <taxon>Arthropoda</taxon>
        <taxon>Crustacea</taxon>
        <taxon>Branchiopoda</taxon>
        <taxon>Diplostraca</taxon>
        <taxon>Cladocera</taxon>
        <taxon>Anomopoda</taxon>
        <taxon>Daphniidae</taxon>
        <taxon>Daphnia</taxon>
    </lineage>
</organism>
<accession>A0ABQ9ZHC7</accession>